<proteinExistence type="inferred from homology"/>
<evidence type="ECO:0000313" key="7">
    <source>
        <dbReference type="EMBL" id="QJA03388.1"/>
    </source>
</evidence>
<dbReference type="InterPro" id="IPR015421">
    <property type="entry name" value="PyrdxlP-dep_Trfase_major"/>
</dbReference>
<dbReference type="SUPFAM" id="SSF53383">
    <property type="entry name" value="PLP-dependent transferases"/>
    <property type="match status" value="1"/>
</dbReference>
<dbReference type="GO" id="GO:0047804">
    <property type="term" value="F:cysteine-S-conjugate beta-lyase activity"/>
    <property type="evidence" value="ECO:0007669"/>
    <property type="project" value="UniProtKB-EC"/>
</dbReference>
<evidence type="ECO:0000256" key="3">
    <source>
        <dbReference type="ARBA" id="ARBA00022898"/>
    </source>
</evidence>
<dbReference type="EC" id="4.4.1.13" evidence="2"/>
<name>A0AAP9SG04_CLOIN</name>
<feature type="domain" description="Aminotransferase class I/classII large" evidence="6">
    <location>
        <begin position="32"/>
        <end position="378"/>
    </location>
</feature>
<reference evidence="7 8" key="1">
    <citation type="submission" date="2020-02" db="EMBL/GenBank/DDBJ databases">
        <authorList>
            <person name="Kociolek L.K."/>
            <person name="Ozer E.A."/>
        </authorList>
    </citation>
    <scope>NUCLEOTIDE SEQUENCE [LARGE SCALE GENOMIC DNA]</scope>
    <source>
        <strain evidence="7 8">ATCC 14501</strain>
    </source>
</reference>
<accession>A0AAP9SG04</accession>
<dbReference type="InterPro" id="IPR051798">
    <property type="entry name" value="Class-II_PLP-Dep_Aminotrans"/>
</dbReference>
<evidence type="ECO:0000256" key="5">
    <source>
        <dbReference type="ARBA" id="ARBA00037974"/>
    </source>
</evidence>
<dbReference type="PANTHER" id="PTHR43525:SF1">
    <property type="entry name" value="PROTEIN MALY"/>
    <property type="match status" value="1"/>
</dbReference>
<keyword evidence="3" id="KW-0663">Pyridoxal phosphate</keyword>
<dbReference type="GO" id="GO:0030170">
    <property type="term" value="F:pyridoxal phosphate binding"/>
    <property type="evidence" value="ECO:0007669"/>
    <property type="project" value="InterPro"/>
</dbReference>
<sequence length="393" mass="44882">MNPLFDTVIERRNTNSLKWNVEEDTIAMWVADMDFRTAPCIQKAMQNTAALGIYGYCEVPEAFYTSIQEWWRQEHCFAMEREWMMFSSGVVPAISSMVRRLTQPAEKVVVLSPVYNIFYNSIVNNGRRVLASELLYEGGTYEIDFIDLEQKLQDPLTTLMIMCNPHNPIGKIWSREELTQINAFCRKHHVIVISDEIHCDLCEPGKKYLPFAAVNASCLQNSITCLSASKAFNLAGLQAACVVIADEGIRNRIWRGFHTDEVAEPNVFACEATIAAWMEGKDWLKDLNHYISANKKTAQHYLKTQLPELHAVESQATYLLWIDCHVLHPFVDQFCDFLHKEHGLLVSKGSAYGKSGEDFIRINIACPNALMRTGLKRLSKGYRAFTKQFSECR</sequence>
<evidence type="ECO:0000256" key="4">
    <source>
        <dbReference type="ARBA" id="ARBA00023239"/>
    </source>
</evidence>
<evidence type="ECO:0000256" key="2">
    <source>
        <dbReference type="ARBA" id="ARBA00012224"/>
    </source>
</evidence>
<dbReference type="Gene3D" id="3.90.1150.10">
    <property type="entry name" value="Aspartate Aminotransferase, domain 1"/>
    <property type="match status" value="1"/>
</dbReference>
<keyword evidence="7" id="KW-0808">Transferase</keyword>
<dbReference type="EMBL" id="CP048838">
    <property type="protein sequence ID" value="QJA03388.1"/>
    <property type="molecule type" value="Genomic_DNA"/>
</dbReference>
<gene>
    <name evidence="7" type="ORF">G4D54_13515</name>
</gene>
<evidence type="ECO:0000259" key="6">
    <source>
        <dbReference type="Pfam" id="PF00155"/>
    </source>
</evidence>
<dbReference type="InterPro" id="IPR004839">
    <property type="entry name" value="Aminotransferase_I/II_large"/>
</dbReference>
<evidence type="ECO:0000256" key="1">
    <source>
        <dbReference type="ARBA" id="ARBA00001933"/>
    </source>
</evidence>
<comment type="similarity">
    <text evidence="5">Belongs to the class-II pyridoxal-phosphate-dependent aminotransferase family. MalY/PatB cystathionine beta-lyase subfamily.</text>
</comment>
<dbReference type="InterPro" id="IPR015424">
    <property type="entry name" value="PyrdxlP-dep_Trfase"/>
</dbReference>
<keyword evidence="4" id="KW-0456">Lyase</keyword>
<keyword evidence="7" id="KW-0032">Aminotransferase</keyword>
<dbReference type="AlphaFoldDB" id="A0AAP9SG04"/>
<organism evidence="7 8">
    <name type="scientific">Clostridium innocuum</name>
    <dbReference type="NCBI Taxonomy" id="1522"/>
    <lineage>
        <taxon>Bacteria</taxon>
        <taxon>Bacillati</taxon>
        <taxon>Bacillota</taxon>
        <taxon>Clostridia</taxon>
        <taxon>Eubacteriales</taxon>
        <taxon>Clostridiaceae</taxon>
        <taxon>Clostridium</taxon>
    </lineage>
</organism>
<dbReference type="Gene3D" id="3.40.640.10">
    <property type="entry name" value="Type I PLP-dependent aspartate aminotransferase-like (Major domain)"/>
    <property type="match status" value="1"/>
</dbReference>
<dbReference type="InterPro" id="IPR015422">
    <property type="entry name" value="PyrdxlP-dep_Trfase_small"/>
</dbReference>
<comment type="cofactor">
    <cofactor evidence="1">
        <name>pyridoxal 5'-phosphate</name>
        <dbReference type="ChEBI" id="CHEBI:597326"/>
    </cofactor>
</comment>
<dbReference type="RefSeq" id="WP_002610509.1">
    <property type="nucleotide sequence ID" value="NZ_BAAACC010000011.1"/>
</dbReference>
<dbReference type="CDD" id="cd00609">
    <property type="entry name" value="AAT_like"/>
    <property type="match status" value="1"/>
</dbReference>
<dbReference type="GO" id="GO:0008483">
    <property type="term" value="F:transaminase activity"/>
    <property type="evidence" value="ECO:0007669"/>
    <property type="project" value="UniProtKB-KW"/>
</dbReference>
<dbReference type="PANTHER" id="PTHR43525">
    <property type="entry name" value="PROTEIN MALY"/>
    <property type="match status" value="1"/>
</dbReference>
<dbReference type="GeneID" id="61926574"/>
<dbReference type="Proteomes" id="UP000503330">
    <property type="component" value="Chromosome"/>
</dbReference>
<evidence type="ECO:0000313" key="8">
    <source>
        <dbReference type="Proteomes" id="UP000503330"/>
    </source>
</evidence>
<protein>
    <recommendedName>
        <fullName evidence="2">cysteine-S-conjugate beta-lyase</fullName>
        <ecNumber evidence="2">4.4.1.13</ecNumber>
    </recommendedName>
</protein>
<dbReference type="Pfam" id="PF00155">
    <property type="entry name" value="Aminotran_1_2"/>
    <property type="match status" value="1"/>
</dbReference>
<dbReference type="NCBIfam" id="TIGR04350">
    <property type="entry name" value="C_S_lyase_PatB"/>
    <property type="match status" value="1"/>
</dbReference>
<dbReference type="InterPro" id="IPR027619">
    <property type="entry name" value="C-S_lyase_PatB-like"/>
</dbReference>